<dbReference type="PANTHER" id="PTHR10083:SF374">
    <property type="entry name" value="BPTI_KUNITZ INHIBITOR DOMAIN-CONTAINING PROTEIN"/>
    <property type="match status" value="1"/>
</dbReference>
<organism evidence="6 7">
    <name type="scientific">Laticauda laticaudata</name>
    <name type="common">Blue-ringed sea krait</name>
    <name type="synonym">Blue-lipped sea krait</name>
    <dbReference type="NCBI Taxonomy" id="8630"/>
    <lineage>
        <taxon>Eukaryota</taxon>
        <taxon>Metazoa</taxon>
        <taxon>Chordata</taxon>
        <taxon>Craniata</taxon>
        <taxon>Vertebrata</taxon>
        <taxon>Euteleostomi</taxon>
        <taxon>Lepidosauria</taxon>
        <taxon>Squamata</taxon>
        <taxon>Bifurcata</taxon>
        <taxon>Unidentata</taxon>
        <taxon>Episquamata</taxon>
        <taxon>Toxicofera</taxon>
        <taxon>Serpentes</taxon>
        <taxon>Colubroidea</taxon>
        <taxon>Elapidae</taxon>
        <taxon>Laticaudinae</taxon>
        <taxon>Laticauda</taxon>
    </lineage>
</organism>
<evidence type="ECO:0000313" key="6">
    <source>
        <dbReference type="Ensembl" id="ENSLLTP00000014567.1"/>
    </source>
</evidence>
<feature type="domain" description="BPTI/Kunitz inhibitor" evidence="5">
    <location>
        <begin position="47"/>
        <end position="87"/>
    </location>
</feature>
<name>A0A8C5S9I1_LATLA</name>
<dbReference type="Pfam" id="PF00014">
    <property type="entry name" value="Kunitz_BPTI"/>
    <property type="match status" value="1"/>
</dbReference>
<dbReference type="Ensembl" id="ENSLLTT00000015135.1">
    <property type="protein sequence ID" value="ENSLLTP00000014567.1"/>
    <property type="gene ID" value="ENSLLTG00000011169.1"/>
</dbReference>
<evidence type="ECO:0000256" key="1">
    <source>
        <dbReference type="ARBA" id="ARBA00004613"/>
    </source>
</evidence>
<sequence>MLKYSPCPVLWSQKSIYIHVMIFQVSLRGTVCLIFLFTFSGETPEICNLPAKVGWCKASFHRFYFNPTTGNCEEFIYGGCGGNNNNFVQWFQYDQRHGEKTYEEKLQNLGLTSLKKRTRVDMVAAF</sequence>
<dbReference type="Proteomes" id="UP000694406">
    <property type="component" value="Unplaced"/>
</dbReference>
<keyword evidence="7" id="KW-1185">Reference proteome</keyword>
<dbReference type="SUPFAM" id="SSF57362">
    <property type="entry name" value="BPTI-like"/>
    <property type="match status" value="1"/>
</dbReference>
<evidence type="ECO:0000259" key="5">
    <source>
        <dbReference type="PROSITE" id="PS50279"/>
    </source>
</evidence>
<evidence type="ECO:0000256" key="4">
    <source>
        <dbReference type="SAM" id="Phobius"/>
    </source>
</evidence>
<dbReference type="InterPro" id="IPR036880">
    <property type="entry name" value="Kunitz_BPTI_sf"/>
</dbReference>
<accession>A0A8C5S9I1</accession>
<keyword evidence="2" id="KW-0964">Secreted</keyword>
<dbReference type="GO" id="GO:0004867">
    <property type="term" value="F:serine-type endopeptidase inhibitor activity"/>
    <property type="evidence" value="ECO:0007669"/>
    <property type="project" value="InterPro"/>
</dbReference>
<dbReference type="InterPro" id="IPR050098">
    <property type="entry name" value="TFPI/VKTCI-like"/>
</dbReference>
<evidence type="ECO:0000313" key="7">
    <source>
        <dbReference type="Proteomes" id="UP000694406"/>
    </source>
</evidence>
<dbReference type="SMART" id="SM00131">
    <property type="entry name" value="KU"/>
    <property type="match status" value="1"/>
</dbReference>
<reference evidence="6" key="2">
    <citation type="submission" date="2025-09" db="UniProtKB">
        <authorList>
            <consortium name="Ensembl"/>
        </authorList>
    </citation>
    <scope>IDENTIFICATION</scope>
</reference>
<keyword evidence="4" id="KW-0472">Membrane</keyword>
<dbReference type="AlphaFoldDB" id="A0A8C5S9I1"/>
<keyword evidence="4" id="KW-0812">Transmembrane</keyword>
<protein>
    <recommendedName>
        <fullName evidence="5">BPTI/Kunitz inhibitor domain-containing protein</fullName>
    </recommendedName>
</protein>
<dbReference type="PROSITE" id="PS50279">
    <property type="entry name" value="BPTI_KUNITZ_2"/>
    <property type="match status" value="1"/>
</dbReference>
<dbReference type="PANTHER" id="PTHR10083">
    <property type="entry name" value="KUNITZ-TYPE PROTEASE INHIBITOR-RELATED"/>
    <property type="match status" value="1"/>
</dbReference>
<evidence type="ECO:0000256" key="2">
    <source>
        <dbReference type="ARBA" id="ARBA00022525"/>
    </source>
</evidence>
<dbReference type="GeneTree" id="ENSGT00960000189958"/>
<keyword evidence="3" id="KW-1015">Disulfide bond</keyword>
<evidence type="ECO:0000256" key="3">
    <source>
        <dbReference type="ARBA" id="ARBA00023157"/>
    </source>
</evidence>
<keyword evidence="4" id="KW-1133">Transmembrane helix</keyword>
<comment type="subcellular location">
    <subcellularLocation>
        <location evidence="1">Secreted</location>
    </subcellularLocation>
</comment>
<dbReference type="InterPro" id="IPR002223">
    <property type="entry name" value="Kunitz_BPTI"/>
</dbReference>
<dbReference type="GO" id="GO:0005615">
    <property type="term" value="C:extracellular space"/>
    <property type="evidence" value="ECO:0007669"/>
    <property type="project" value="TreeGrafter"/>
</dbReference>
<feature type="transmembrane region" description="Helical" evidence="4">
    <location>
        <begin position="16"/>
        <end position="39"/>
    </location>
</feature>
<proteinExistence type="predicted"/>
<reference evidence="6" key="1">
    <citation type="submission" date="2025-08" db="UniProtKB">
        <authorList>
            <consortium name="Ensembl"/>
        </authorList>
    </citation>
    <scope>IDENTIFICATION</scope>
</reference>
<dbReference type="Gene3D" id="4.10.410.10">
    <property type="entry name" value="Pancreatic trypsin inhibitor Kunitz domain"/>
    <property type="match status" value="1"/>
</dbReference>